<accession>A0A2A4XGP3</accession>
<feature type="transmembrane region" description="Helical" evidence="1">
    <location>
        <begin position="125"/>
        <end position="142"/>
    </location>
</feature>
<evidence type="ECO:0000313" key="3">
    <source>
        <dbReference type="Proteomes" id="UP000218767"/>
    </source>
</evidence>
<feature type="transmembrane region" description="Helical" evidence="1">
    <location>
        <begin position="90"/>
        <end position="113"/>
    </location>
</feature>
<comment type="caution">
    <text evidence="2">The sequence shown here is derived from an EMBL/GenBank/DDBJ whole genome shotgun (WGS) entry which is preliminary data.</text>
</comment>
<evidence type="ECO:0000256" key="1">
    <source>
        <dbReference type="SAM" id="Phobius"/>
    </source>
</evidence>
<keyword evidence="1" id="KW-0812">Transmembrane</keyword>
<organism evidence="2 3">
    <name type="scientific">SAR86 cluster bacterium</name>
    <dbReference type="NCBI Taxonomy" id="2030880"/>
    <lineage>
        <taxon>Bacteria</taxon>
        <taxon>Pseudomonadati</taxon>
        <taxon>Pseudomonadota</taxon>
        <taxon>Gammaproteobacteria</taxon>
        <taxon>SAR86 cluster</taxon>
    </lineage>
</organism>
<reference evidence="3" key="1">
    <citation type="submission" date="2017-08" db="EMBL/GenBank/DDBJ databases">
        <title>A dynamic microbial community with high functional redundancy inhabits the cold, oxic subseafloor aquifer.</title>
        <authorList>
            <person name="Tully B.J."/>
            <person name="Wheat C.G."/>
            <person name="Glazer B.T."/>
            <person name="Huber J.A."/>
        </authorList>
    </citation>
    <scope>NUCLEOTIDE SEQUENCE [LARGE SCALE GENOMIC DNA]</scope>
</reference>
<name>A0A2A4XGP3_9GAMM</name>
<dbReference type="Pfam" id="PF03729">
    <property type="entry name" value="DUF308"/>
    <property type="match status" value="1"/>
</dbReference>
<sequence>MSSIHQFSLYLHIAIGSCALILFWIPVVTSKGNLDHKRFGRYFAYAMYIVSLSGILMASTDLVFPIAMHAPGANLTTEEALAVSNEVRDFALFLLSLSILVLTSTRHGWLTILHKSDRQALRSPVHTGLCISLVAVGLALLTNGLRTGSAVFIIFSILQITAGINNLRYNFKKELKPKEWWLQHLNGLFGAGIGAYTAFFVFGGRRIMDSIFGDLYTDYSIVLWVAPGVIGGVAIGFVSRHYKQKFGGAWLIRKASLRSALFR</sequence>
<feature type="transmembrane region" description="Helical" evidence="1">
    <location>
        <begin position="45"/>
        <end position="70"/>
    </location>
</feature>
<dbReference type="Proteomes" id="UP000218767">
    <property type="component" value="Unassembled WGS sequence"/>
</dbReference>
<keyword evidence="1" id="KW-0472">Membrane</keyword>
<protein>
    <recommendedName>
        <fullName evidence="4">DUF2306 domain-containing protein</fullName>
    </recommendedName>
</protein>
<feature type="transmembrane region" description="Helical" evidence="1">
    <location>
        <begin position="6"/>
        <end position="25"/>
    </location>
</feature>
<dbReference type="AlphaFoldDB" id="A0A2A4XGP3"/>
<dbReference type="InterPro" id="IPR005325">
    <property type="entry name" value="DUF308_memb"/>
</dbReference>
<evidence type="ECO:0008006" key="4">
    <source>
        <dbReference type="Google" id="ProtNLM"/>
    </source>
</evidence>
<dbReference type="EMBL" id="NVUL01000004">
    <property type="protein sequence ID" value="PCI81666.1"/>
    <property type="molecule type" value="Genomic_DNA"/>
</dbReference>
<feature type="transmembrane region" description="Helical" evidence="1">
    <location>
        <begin position="148"/>
        <end position="167"/>
    </location>
</feature>
<gene>
    <name evidence="2" type="ORF">COB20_01565</name>
</gene>
<keyword evidence="1" id="KW-1133">Transmembrane helix</keyword>
<evidence type="ECO:0000313" key="2">
    <source>
        <dbReference type="EMBL" id="PCI81666.1"/>
    </source>
</evidence>
<feature type="transmembrane region" description="Helical" evidence="1">
    <location>
        <begin position="219"/>
        <end position="238"/>
    </location>
</feature>
<feature type="transmembrane region" description="Helical" evidence="1">
    <location>
        <begin position="188"/>
        <end position="207"/>
    </location>
</feature>
<proteinExistence type="predicted"/>